<proteinExistence type="predicted"/>
<reference evidence="2" key="2">
    <citation type="journal article" date="2007" name="PLoS Biol.">
        <title>Survey sequencing and comparative analysis of the elephant shark (Callorhinchus milii) genome.</title>
        <authorList>
            <person name="Venkatesh B."/>
            <person name="Kirkness E.F."/>
            <person name="Loh Y.H."/>
            <person name="Halpern A.L."/>
            <person name="Lee A.P."/>
            <person name="Johnson J."/>
            <person name="Dandona N."/>
            <person name="Viswanathan L.D."/>
            <person name="Tay A."/>
            <person name="Venter J.C."/>
            <person name="Strausberg R.L."/>
            <person name="Brenner S."/>
        </authorList>
    </citation>
    <scope>NUCLEOTIDE SEQUENCE [LARGE SCALE GENOMIC DNA]</scope>
</reference>
<evidence type="ECO:0000313" key="1">
    <source>
        <dbReference type="Ensembl" id="ENSCMIP00000026496.1"/>
    </source>
</evidence>
<evidence type="ECO:0000313" key="2">
    <source>
        <dbReference type="Proteomes" id="UP000314986"/>
    </source>
</evidence>
<reference evidence="1" key="5">
    <citation type="submission" date="2025-09" db="UniProtKB">
        <authorList>
            <consortium name="Ensembl"/>
        </authorList>
    </citation>
    <scope>IDENTIFICATION</scope>
</reference>
<dbReference type="Ensembl" id="ENSCMIT00000026926.1">
    <property type="protein sequence ID" value="ENSCMIP00000026496.1"/>
    <property type="gene ID" value="ENSCMIG00000011606.1"/>
</dbReference>
<accession>A0A4W3IGA1</accession>
<name>A0A4W3IGA1_CALMI</name>
<dbReference type="Proteomes" id="UP000314986">
    <property type="component" value="Unassembled WGS sequence"/>
</dbReference>
<dbReference type="Pfam" id="PF13911">
    <property type="entry name" value="AhpC-TSA_2"/>
    <property type="match status" value="1"/>
</dbReference>
<organism evidence="1 2">
    <name type="scientific">Callorhinchus milii</name>
    <name type="common">Ghost shark</name>
    <dbReference type="NCBI Taxonomy" id="7868"/>
    <lineage>
        <taxon>Eukaryota</taxon>
        <taxon>Metazoa</taxon>
        <taxon>Chordata</taxon>
        <taxon>Craniata</taxon>
        <taxon>Vertebrata</taxon>
        <taxon>Chondrichthyes</taxon>
        <taxon>Holocephali</taxon>
        <taxon>Chimaeriformes</taxon>
        <taxon>Callorhinchidae</taxon>
        <taxon>Callorhinchus</taxon>
    </lineage>
</organism>
<reference evidence="1" key="4">
    <citation type="submission" date="2025-08" db="UniProtKB">
        <authorList>
            <consortium name="Ensembl"/>
        </authorList>
    </citation>
    <scope>IDENTIFICATION</scope>
</reference>
<dbReference type="PANTHER" id="PTHR28630:SF3">
    <property type="entry name" value="PEROXIREDOXIN-LIKE 2C"/>
    <property type="match status" value="1"/>
</dbReference>
<dbReference type="InterPro" id="IPR032801">
    <property type="entry name" value="PXL2A/B/C"/>
</dbReference>
<reference evidence="2" key="3">
    <citation type="journal article" date="2014" name="Nature">
        <title>Elephant shark genome provides unique insights into gnathostome evolution.</title>
        <authorList>
            <consortium name="International Elephant Shark Genome Sequencing Consortium"/>
            <person name="Venkatesh B."/>
            <person name="Lee A.P."/>
            <person name="Ravi V."/>
            <person name="Maurya A.K."/>
            <person name="Lian M.M."/>
            <person name="Swann J.B."/>
            <person name="Ohta Y."/>
            <person name="Flajnik M.F."/>
            <person name="Sutoh Y."/>
            <person name="Kasahara M."/>
            <person name="Hoon S."/>
            <person name="Gangu V."/>
            <person name="Roy S.W."/>
            <person name="Irimia M."/>
            <person name="Korzh V."/>
            <person name="Kondrychyn I."/>
            <person name="Lim Z.W."/>
            <person name="Tay B.H."/>
            <person name="Tohari S."/>
            <person name="Kong K.W."/>
            <person name="Ho S."/>
            <person name="Lorente-Galdos B."/>
            <person name="Quilez J."/>
            <person name="Marques-Bonet T."/>
            <person name="Raney B.J."/>
            <person name="Ingham P.W."/>
            <person name="Tay A."/>
            <person name="Hillier L.W."/>
            <person name="Minx P."/>
            <person name="Boehm T."/>
            <person name="Wilson R.K."/>
            <person name="Brenner S."/>
            <person name="Warren W.C."/>
        </authorList>
    </citation>
    <scope>NUCLEOTIDE SEQUENCE [LARGE SCALE GENOMIC DNA]</scope>
</reference>
<dbReference type="PANTHER" id="PTHR28630">
    <property type="match status" value="1"/>
</dbReference>
<sequence length="137" mass="15572">MYFGKNFIALQEAIWPIIPVSSFCSQMRYNHNIYVYPSRQIYKGLGMKQGEIFHREVRSLHVKSNFLSIWRAMNSPAFDFQGDAAQQGGALIVGPGERVHFGHLDMNKLDHTPINFVLQLAGVTTVDFRAQAQTIDL</sequence>
<keyword evidence="2" id="KW-1185">Reference proteome</keyword>
<protein>
    <submittedName>
        <fullName evidence="1">Peroxiredoxin like 2C</fullName>
    </submittedName>
</protein>
<reference evidence="2" key="1">
    <citation type="journal article" date="2006" name="Science">
        <title>Ancient noncoding elements conserved in the human genome.</title>
        <authorList>
            <person name="Venkatesh B."/>
            <person name="Kirkness E.F."/>
            <person name="Loh Y.H."/>
            <person name="Halpern A.L."/>
            <person name="Lee A.P."/>
            <person name="Johnson J."/>
            <person name="Dandona N."/>
            <person name="Viswanathan L.D."/>
            <person name="Tay A."/>
            <person name="Venter J.C."/>
            <person name="Strausberg R.L."/>
            <person name="Brenner S."/>
        </authorList>
    </citation>
    <scope>NUCLEOTIDE SEQUENCE [LARGE SCALE GENOMIC DNA]</scope>
</reference>
<dbReference type="GeneTree" id="ENSGT00510000048363"/>
<dbReference type="AlphaFoldDB" id="A0A4W3IGA1"/>